<sequence>MFTPQAAAAGAAGGVGGAMDRLADYYMEMAEQIFPVLEVDAGRAVELIVNKGVSLRLGR</sequence>
<dbReference type="EMBL" id="CP020371">
    <property type="protein sequence ID" value="AUB85130.1"/>
    <property type="molecule type" value="Genomic_DNA"/>
</dbReference>
<dbReference type="RefSeq" id="WP_236849038.1">
    <property type="nucleotide sequence ID" value="NZ_CP020371.1"/>
</dbReference>
<protein>
    <submittedName>
        <fullName evidence="1">Uncharacterized protein</fullName>
    </submittedName>
</protein>
<dbReference type="InterPro" id="IPR005498">
    <property type="entry name" value="T4SS_VirB10/TraB/TrbI"/>
</dbReference>
<dbReference type="Pfam" id="PF03743">
    <property type="entry name" value="TrbI"/>
    <property type="match status" value="1"/>
</dbReference>
<accession>A0A2K8UHW2</accession>
<gene>
    <name evidence="1" type="ORF">THSYN_29850</name>
</gene>
<name>A0A2K8UHW2_9GAMM</name>
<keyword evidence="1" id="KW-0614">Plasmid</keyword>
<geneLocation type="plasmid" evidence="2">
    <name>pts417</name>
</geneLocation>
<evidence type="ECO:0000313" key="1">
    <source>
        <dbReference type="EMBL" id="AUB85130.1"/>
    </source>
</evidence>
<dbReference type="Proteomes" id="UP000232638">
    <property type="component" value="Plasmid pTs417"/>
</dbReference>
<proteinExistence type="predicted"/>
<evidence type="ECO:0000313" key="2">
    <source>
        <dbReference type="Proteomes" id="UP000232638"/>
    </source>
</evidence>
<dbReference type="KEGG" id="tsy:THSYN_29850"/>
<organism evidence="1 2">
    <name type="scientific">Candidatus Thiodictyon syntrophicum</name>
    <dbReference type="NCBI Taxonomy" id="1166950"/>
    <lineage>
        <taxon>Bacteria</taxon>
        <taxon>Pseudomonadati</taxon>
        <taxon>Pseudomonadota</taxon>
        <taxon>Gammaproteobacteria</taxon>
        <taxon>Chromatiales</taxon>
        <taxon>Chromatiaceae</taxon>
        <taxon>Thiodictyon</taxon>
    </lineage>
</organism>
<keyword evidence="2" id="KW-1185">Reference proteome</keyword>
<dbReference type="AlphaFoldDB" id="A0A2K8UHW2"/>
<reference evidence="1 2" key="1">
    <citation type="submission" date="2017-03" db="EMBL/GenBank/DDBJ databases">
        <title>Complete genome sequence of Candidatus 'Thiodictyon syntrophicum' sp. nov. strain Cad16T, a photolithoautotroph purple sulfur bacterium isolated from an alpine meromictic lake.</title>
        <authorList>
            <person name="Luedin S.M."/>
            <person name="Pothier J.F."/>
            <person name="Danza F."/>
            <person name="Storelli N."/>
            <person name="Wittwer M."/>
            <person name="Tonolla M."/>
        </authorList>
    </citation>
    <scope>NUCLEOTIDE SEQUENCE [LARGE SCALE GENOMIC DNA]</scope>
    <source>
        <strain evidence="1 2">Cad16T</strain>
        <plasmid evidence="2">Plasmid pts417</plasmid>
    </source>
</reference>